<dbReference type="PANTHER" id="PTHR14950:SF62">
    <property type="entry name" value="DICER-LIKE PROTEIN 1"/>
    <property type="match status" value="1"/>
</dbReference>
<dbReference type="PROSITE" id="PS50142">
    <property type="entry name" value="RNASE_3_2"/>
    <property type="match status" value="1"/>
</dbReference>
<dbReference type="Gene3D" id="1.10.1520.10">
    <property type="entry name" value="Ribonuclease III domain"/>
    <property type="match status" value="1"/>
</dbReference>
<protein>
    <submittedName>
        <fullName evidence="3">RNAse III</fullName>
    </submittedName>
</protein>
<dbReference type="OrthoDB" id="67027at2759"/>
<evidence type="ECO:0000313" key="4">
    <source>
        <dbReference type="Proteomes" id="UP000053958"/>
    </source>
</evidence>
<keyword evidence="4" id="KW-1185">Reference proteome</keyword>
<sequence>MTITSTLEDGRIQAVEGIIGYRFVDETLLREALQAAGYSYPIDGNKNLALVGDAALRLVLVSDGYKRHVFKGREEISERGMINNVLSATGSNANLAQVGFQNGLDRFIYTNPSQAGVVSKGVMATTIEAILGAVYMDSNSDIRIVREVAAVLGLSWPDLPN</sequence>
<dbReference type="EMBL" id="LASV01000087">
    <property type="protein sequence ID" value="KKA23784.1"/>
    <property type="molecule type" value="Genomic_DNA"/>
</dbReference>
<dbReference type="GO" id="GO:0005737">
    <property type="term" value="C:cytoplasm"/>
    <property type="evidence" value="ECO:0007669"/>
    <property type="project" value="TreeGrafter"/>
</dbReference>
<name>A0A0F4YZV8_RASE3</name>
<gene>
    <name evidence="3" type="ORF">T310_2236</name>
</gene>
<dbReference type="Proteomes" id="UP000053958">
    <property type="component" value="Unassembled WGS sequence"/>
</dbReference>
<dbReference type="Pfam" id="PF00636">
    <property type="entry name" value="Ribonuclease_3"/>
    <property type="match status" value="1"/>
</dbReference>
<dbReference type="AlphaFoldDB" id="A0A0F4YZV8"/>
<dbReference type="GO" id="GO:0004525">
    <property type="term" value="F:ribonuclease III activity"/>
    <property type="evidence" value="ECO:0007669"/>
    <property type="project" value="InterPro"/>
</dbReference>
<evidence type="ECO:0000256" key="1">
    <source>
        <dbReference type="ARBA" id="ARBA00022801"/>
    </source>
</evidence>
<dbReference type="CDD" id="cd00593">
    <property type="entry name" value="RIBOc"/>
    <property type="match status" value="1"/>
</dbReference>
<feature type="domain" description="RNase III" evidence="2">
    <location>
        <begin position="12"/>
        <end position="139"/>
    </location>
</feature>
<evidence type="ECO:0000313" key="3">
    <source>
        <dbReference type="EMBL" id="KKA23784.1"/>
    </source>
</evidence>
<dbReference type="GO" id="GO:0005634">
    <property type="term" value="C:nucleus"/>
    <property type="evidence" value="ECO:0007669"/>
    <property type="project" value="TreeGrafter"/>
</dbReference>
<dbReference type="GO" id="GO:0030422">
    <property type="term" value="P:siRNA processing"/>
    <property type="evidence" value="ECO:0007669"/>
    <property type="project" value="TreeGrafter"/>
</dbReference>
<keyword evidence="1" id="KW-0378">Hydrolase</keyword>
<accession>A0A0F4YZV8</accession>
<dbReference type="InterPro" id="IPR000999">
    <property type="entry name" value="RNase_III_dom"/>
</dbReference>
<dbReference type="GeneID" id="25314587"/>
<proteinExistence type="predicted"/>
<organism evidence="3 4">
    <name type="scientific">Rasamsonia emersonii (strain ATCC 16479 / CBS 393.64 / IMI 116815)</name>
    <dbReference type="NCBI Taxonomy" id="1408163"/>
    <lineage>
        <taxon>Eukaryota</taxon>
        <taxon>Fungi</taxon>
        <taxon>Dikarya</taxon>
        <taxon>Ascomycota</taxon>
        <taxon>Pezizomycotina</taxon>
        <taxon>Eurotiomycetes</taxon>
        <taxon>Eurotiomycetidae</taxon>
        <taxon>Eurotiales</taxon>
        <taxon>Trichocomaceae</taxon>
        <taxon>Rasamsonia</taxon>
    </lineage>
</organism>
<dbReference type="SUPFAM" id="SSF69065">
    <property type="entry name" value="RNase III domain-like"/>
    <property type="match status" value="1"/>
</dbReference>
<dbReference type="STRING" id="1408163.A0A0F4YZV8"/>
<evidence type="ECO:0000259" key="2">
    <source>
        <dbReference type="PROSITE" id="PS50142"/>
    </source>
</evidence>
<reference evidence="3 4" key="1">
    <citation type="submission" date="2015-04" db="EMBL/GenBank/DDBJ databases">
        <authorList>
            <person name="Heijne W.H."/>
            <person name="Fedorova N.D."/>
            <person name="Nierman W.C."/>
            <person name="Vollebregt A.W."/>
            <person name="Zhao Z."/>
            <person name="Wu L."/>
            <person name="Kumar M."/>
            <person name="Stam H."/>
            <person name="van den Berg M.A."/>
            <person name="Pel H.J."/>
        </authorList>
    </citation>
    <scope>NUCLEOTIDE SEQUENCE [LARGE SCALE GENOMIC DNA]</scope>
    <source>
        <strain evidence="3 4">CBS 393.64</strain>
    </source>
</reference>
<dbReference type="RefSeq" id="XP_013330396.1">
    <property type="nucleotide sequence ID" value="XM_013474942.1"/>
</dbReference>
<dbReference type="PANTHER" id="PTHR14950">
    <property type="entry name" value="DICER-RELATED"/>
    <property type="match status" value="1"/>
</dbReference>
<dbReference type="InterPro" id="IPR036389">
    <property type="entry name" value="RNase_III_sf"/>
</dbReference>
<comment type="caution">
    <text evidence="3">The sequence shown here is derived from an EMBL/GenBank/DDBJ whole genome shotgun (WGS) entry which is preliminary data.</text>
</comment>
<dbReference type="GO" id="GO:0003723">
    <property type="term" value="F:RNA binding"/>
    <property type="evidence" value="ECO:0007669"/>
    <property type="project" value="TreeGrafter"/>
</dbReference>
<dbReference type="SMART" id="SM00535">
    <property type="entry name" value="RIBOc"/>
    <property type="match status" value="1"/>
</dbReference>